<accession>A0AAD9XF30</accession>
<name>A0AAD9XF30_9ROSI</name>
<comment type="caution">
    <text evidence="1">The sequence shown here is derived from an EMBL/GenBank/DDBJ whole genome shotgun (WGS) entry which is preliminary data.</text>
</comment>
<evidence type="ECO:0000313" key="2">
    <source>
        <dbReference type="Proteomes" id="UP001280121"/>
    </source>
</evidence>
<dbReference type="EMBL" id="JANJYI010000002">
    <property type="protein sequence ID" value="KAK2658294.1"/>
    <property type="molecule type" value="Genomic_DNA"/>
</dbReference>
<gene>
    <name evidence="1" type="ORF">Ddye_004827</name>
</gene>
<dbReference type="PANTHER" id="PTHR48435:SF1">
    <property type="entry name" value="POLYPROTEIN"/>
    <property type="match status" value="1"/>
</dbReference>
<keyword evidence="2" id="KW-1185">Reference proteome</keyword>
<dbReference type="PANTHER" id="PTHR48435">
    <property type="entry name" value="POLYPROTEIN"/>
    <property type="match status" value="1"/>
</dbReference>
<evidence type="ECO:0000313" key="1">
    <source>
        <dbReference type="EMBL" id="KAK2658294.1"/>
    </source>
</evidence>
<dbReference type="InterPro" id="IPR053098">
    <property type="entry name" value="Petuviruses_polyprotein"/>
</dbReference>
<protein>
    <submittedName>
        <fullName evidence="1">Uncharacterized protein</fullName>
    </submittedName>
</protein>
<organism evidence="1 2">
    <name type="scientific">Dipteronia dyeriana</name>
    <dbReference type="NCBI Taxonomy" id="168575"/>
    <lineage>
        <taxon>Eukaryota</taxon>
        <taxon>Viridiplantae</taxon>
        <taxon>Streptophyta</taxon>
        <taxon>Embryophyta</taxon>
        <taxon>Tracheophyta</taxon>
        <taxon>Spermatophyta</taxon>
        <taxon>Magnoliopsida</taxon>
        <taxon>eudicotyledons</taxon>
        <taxon>Gunneridae</taxon>
        <taxon>Pentapetalae</taxon>
        <taxon>rosids</taxon>
        <taxon>malvids</taxon>
        <taxon>Sapindales</taxon>
        <taxon>Sapindaceae</taxon>
        <taxon>Hippocastanoideae</taxon>
        <taxon>Acereae</taxon>
        <taxon>Dipteronia</taxon>
    </lineage>
</organism>
<sequence length="253" mass="28830">MMPNSHMETLHHQSTYRLQDHAVDLPIPDHTGDTIFIKEEREDEVPTIIQIPKLLLRGKLTEIMLLKWIINYEKAFQNTTPVITLDTKFNKLSDGSIQTTYEPNTTPTSKAPAISASAPLVFQVLMIRPVISEEEILIHSFKANRYPIYTDKINGHFIWDVDLEMCDTNCECKACSKIIRSSYKPGHSHHKPDDPNSPWIGLHPVKNKPLPIYDRALQILKSEGLLLDEPLPPLPAPRPCFMASSYDKDFPPL</sequence>
<proteinExistence type="predicted"/>
<dbReference type="AlphaFoldDB" id="A0AAD9XF30"/>
<dbReference type="Proteomes" id="UP001280121">
    <property type="component" value="Unassembled WGS sequence"/>
</dbReference>
<reference evidence="1" key="1">
    <citation type="journal article" date="2023" name="Plant J.">
        <title>Genome sequences and population genomics provide insights into the demographic history, inbreeding, and mutation load of two 'living fossil' tree species of Dipteronia.</title>
        <authorList>
            <person name="Feng Y."/>
            <person name="Comes H.P."/>
            <person name="Chen J."/>
            <person name="Zhu S."/>
            <person name="Lu R."/>
            <person name="Zhang X."/>
            <person name="Li P."/>
            <person name="Qiu J."/>
            <person name="Olsen K.M."/>
            <person name="Qiu Y."/>
        </authorList>
    </citation>
    <scope>NUCLEOTIDE SEQUENCE</scope>
    <source>
        <strain evidence="1">KIB01</strain>
    </source>
</reference>